<keyword evidence="7" id="KW-1185">Reference proteome</keyword>
<comment type="caution">
    <text evidence="6">The sequence shown here is derived from an EMBL/GenBank/DDBJ whole genome shotgun (WGS) entry which is preliminary data.</text>
</comment>
<evidence type="ECO:0000256" key="1">
    <source>
        <dbReference type="ARBA" id="ARBA00023015"/>
    </source>
</evidence>
<dbReference type="InterPro" id="IPR025996">
    <property type="entry name" value="MT1864/Rv1816-like_C"/>
</dbReference>
<dbReference type="SUPFAM" id="SSF48498">
    <property type="entry name" value="Tetracyclin repressor-like, C-terminal domain"/>
    <property type="match status" value="1"/>
</dbReference>
<organism evidence="6 7">
    <name type="scientific">Microbacterium allomyrinae</name>
    <dbReference type="NCBI Taxonomy" id="2830666"/>
    <lineage>
        <taxon>Bacteria</taxon>
        <taxon>Bacillati</taxon>
        <taxon>Actinomycetota</taxon>
        <taxon>Actinomycetes</taxon>
        <taxon>Micrococcales</taxon>
        <taxon>Microbacteriaceae</taxon>
        <taxon>Microbacterium</taxon>
    </lineage>
</organism>
<dbReference type="PANTHER" id="PTHR30055:SF220">
    <property type="entry name" value="TETR-FAMILY REGULATORY PROTEIN"/>
    <property type="match status" value="1"/>
</dbReference>
<evidence type="ECO:0000256" key="2">
    <source>
        <dbReference type="ARBA" id="ARBA00023125"/>
    </source>
</evidence>
<feature type="DNA-binding region" description="H-T-H motif" evidence="4">
    <location>
        <begin position="33"/>
        <end position="52"/>
    </location>
</feature>
<evidence type="ECO:0000313" key="6">
    <source>
        <dbReference type="EMBL" id="MCC2033038.1"/>
    </source>
</evidence>
<keyword evidence="1" id="KW-0805">Transcription regulation</keyword>
<keyword evidence="2 4" id="KW-0238">DNA-binding</keyword>
<dbReference type="InterPro" id="IPR001647">
    <property type="entry name" value="HTH_TetR"/>
</dbReference>
<proteinExistence type="predicted"/>
<keyword evidence="3" id="KW-0804">Transcription</keyword>
<protein>
    <submittedName>
        <fullName evidence="6">TetR/AcrR family transcriptional regulator</fullName>
    </submittedName>
</protein>
<dbReference type="PROSITE" id="PS50977">
    <property type="entry name" value="HTH_TETR_2"/>
    <property type="match status" value="1"/>
</dbReference>
<evidence type="ECO:0000256" key="3">
    <source>
        <dbReference type="ARBA" id="ARBA00023163"/>
    </source>
</evidence>
<dbReference type="Proteomes" id="UP001139354">
    <property type="component" value="Unassembled WGS sequence"/>
</dbReference>
<feature type="domain" description="HTH tetR-type" evidence="5">
    <location>
        <begin position="10"/>
        <end position="70"/>
    </location>
</feature>
<name>A0A9X1LWQ4_9MICO</name>
<dbReference type="RefSeq" id="WP_229385006.1">
    <property type="nucleotide sequence ID" value="NZ_JAGTTN010000004.1"/>
</dbReference>
<dbReference type="EMBL" id="JAGTTN010000004">
    <property type="protein sequence ID" value="MCC2033038.1"/>
    <property type="molecule type" value="Genomic_DNA"/>
</dbReference>
<evidence type="ECO:0000256" key="4">
    <source>
        <dbReference type="PROSITE-ProRule" id="PRU00335"/>
    </source>
</evidence>
<dbReference type="Pfam" id="PF00440">
    <property type="entry name" value="TetR_N"/>
    <property type="match status" value="1"/>
</dbReference>
<sequence length="205" mass="21984">MSSVRPYHHGNLRQAVLDAAAAVVRDRGVSDLSLREVAADIGVTHAAPRRYFPGRQDLLDAVAVEGFARLGARLREAIEASPGYEKQVRSVARAYLDFATSEANLVELMFAHKHGAGGPDVGESASAAFEPMLQMFRRGQTEGVLPNRDPERTGLIFLATLQGIAGLVNCGVVPAGQLDDFISDTVAQFPSGPSSLTTQRRRGSR</sequence>
<dbReference type="Pfam" id="PF13305">
    <property type="entry name" value="TetR_C_33"/>
    <property type="match status" value="1"/>
</dbReference>
<dbReference type="GO" id="GO:0000976">
    <property type="term" value="F:transcription cis-regulatory region binding"/>
    <property type="evidence" value="ECO:0007669"/>
    <property type="project" value="TreeGrafter"/>
</dbReference>
<dbReference type="GO" id="GO:0003700">
    <property type="term" value="F:DNA-binding transcription factor activity"/>
    <property type="evidence" value="ECO:0007669"/>
    <property type="project" value="TreeGrafter"/>
</dbReference>
<evidence type="ECO:0000313" key="7">
    <source>
        <dbReference type="Proteomes" id="UP001139354"/>
    </source>
</evidence>
<accession>A0A9X1LWQ4</accession>
<gene>
    <name evidence="6" type="ORF">KEC57_12690</name>
</gene>
<dbReference type="InterPro" id="IPR050109">
    <property type="entry name" value="HTH-type_TetR-like_transc_reg"/>
</dbReference>
<dbReference type="InterPro" id="IPR009057">
    <property type="entry name" value="Homeodomain-like_sf"/>
</dbReference>
<dbReference type="PANTHER" id="PTHR30055">
    <property type="entry name" value="HTH-TYPE TRANSCRIPTIONAL REGULATOR RUTR"/>
    <property type="match status" value="1"/>
</dbReference>
<dbReference type="Gene3D" id="1.10.357.10">
    <property type="entry name" value="Tetracycline Repressor, domain 2"/>
    <property type="match status" value="1"/>
</dbReference>
<dbReference type="SUPFAM" id="SSF46689">
    <property type="entry name" value="Homeodomain-like"/>
    <property type="match status" value="1"/>
</dbReference>
<dbReference type="AlphaFoldDB" id="A0A9X1LWQ4"/>
<evidence type="ECO:0000259" key="5">
    <source>
        <dbReference type="PROSITE" id="PS50977"/>
    </source>
</evidence>
<reference evidence="6" key="1">
    <citation type="submission" date="2021-04" db="EMBL/GenBank/DDBJ databases">
        <title>Microbacterium tenobrionis sp. nov. and Microbacterium allomyrinae sp. nov., isolated from larvae of Tenobrio molitor and Allomyrina dichotoma, respectively.</title>
        <authorList>
            <person name="Lee S.D."/>
        </authorList>
    </citation>
    <scope>NUCLEOTIDE SEQUENCE</scope>
    <source>
        <strain evidence="6">BWT-G7</strain>
    </source>
</reference>
<dbReference type="InterPro" id="IPR036271">
    <property type="entry name" value="Tet_transcr_reg_TetR-rel_C_sf"/>
</dbReference>